<evidence type="ECO:0000256" key="8">
    <source>
        <dbReference type="SAM" id="Coils"/>
    </source>
</evidence>
<dbReference type="STRING" id="590646.G3B517"/>
<dbReference type="InterPro" id="IPR016024">
    <property type="entry name" value="ARM-type_fold"/>
</dbReference>
<dbReference type="InterPro" id="IPR027165">
    <property type="entry name" value="CND3"/>
</dbReference>
<evidence type="ECO:0000256" key="3">
    <source>
        <dbReference type="ARBA" id="ARBA00022454"/>
    </source>
</evidence>
<reference evidence="11 12" key="1">
    <citation type="journal article" date="2011" name="Proc. Natl. Acad. Sci. U.S.A.">
        <title>Comparative genomics of xylose-fermenting fungi for enhanced biofuel production.</title>
        <authorList>
            <person name="Wohlbach D.J."/>
            <person name="Kuo A."/>
            <person name="Sato T.K."/>
            <person name="Potts K.M."/>
            <person name="Salamov A.A."/>
            <person name="LaButti K.M."/>
            <person name="Sun H."/>
            <person name="Clum A."/>
            <person name="Pangilinan J.L."/>
            <person name="Lindquist E.A."/>
            <person name="Lucas S."/>
            <person name="Lapidus A."/>
            <person name="Jin M."/>
            <person name="Gunawan C."/>
            <person name="Balan V."/>
            <person name="Dale B.E."/>
            <person name="Jeffries T.W."/>
            <person name="Zinkel R."/>
            <person name="Barry K.W."/>
            <person name="Grigoriev I.V."/>
            <person name="Gasch A.P."/>
        </authorList>
    </citation>
    <scope>NUCLEOTIDE SEQUENCE [LARGE SCALE GENOMIC DNA]</scope>
    <source>
        <strain evidence="12">ATCC 10573 / BCRC 21748 / CBS 615 / JCM 9827 / NBRC 10315 / NRRL Y-1498 / VKM Y-70</strain>
    </source>
</reference>
<dbReference type="InterPro" id="IPR025977">
    <property type="entry name" value="Cnd3_C"/>
</dbReference>
<feature type="region of interest" description="Disordered" evidence="9">
    <location>
        <begin position="1066"/>
        <end position="1122"/>
    </location>
</feature>
<feature type="domain" description="Nuclear condensin complex subunit 3 C-terminal" evidence="10">
    <location>
        <begin position="680"/>
        <end position="1002"/>
    </location>
</feature>
<dbReference type="AlphaFoldDB" id="G3B517"/>
<accession>G3B517</accession>
<feature type="compositionally biased region" description="Acidic residues" evidence="9">
    <location>
        <begin position="607"/>
        <end position="622"/>
    </location>
</feature>
<keyword evidence="5" id="KW-0498">Mitosis</keyword>
<evidence type="ECO:0000256" key="1">
    <source>
        <dbReference type="ARBA" id="ARBA00004286"/>
    </source>
</evidence>
<dbReference type="InterPro" id="IPR011989">
    <property type="entry name" value="ARM-like"/>
</dbReference>
<feature type="compositionally biased region" description="Basic and acidic residues" evidence="9">
    <location>
        <begin position="1070"/>
        <end position="1086"/>
    </location>
</feature>
<organism evidence="12">
    <name type="scientific">Candida tenuis (strain ATCC 10573 / BCRC 21748 / CBS 615 / JCM 9827 / NBRC 10315 / NRRL Y-1498 / VKM Y-70)</name>
    <name type="common">Yeast</name>
    <name type="synonym">Yamadazyma tenuis</name>
    <dbReference type="NCBI Taxonomy" id="590646"/>
    <lineage>
        <taxon>Eukaryota</taxon>
        <taxon>Fungi</taxon>
        <taxon>Dikarya</taxon>
        <taxon>Ascomycota</taxon>
        <taxon>Saccharomycotina</taxon>
        <taxon>Pichiomycetes</taxon>
        <taxon>Debaryomycetaceae</taxon>
        <taxon>Yamadazyma</taxon>
    </lineage>
</organism>
<dbReference type="HOGENOM" id="CLU_004446_1_1_1"/>
<feature type="region of interest" description="Disordered" evidence="9">
    <location>
        <begin position="600"/>
        <end position="635"/>
    </location>
</feature>
<comment type="similarity">
    <text evidence="2">Belongs to the CND3 (condensin subunit 3) family.</text>
</comment>
<dbReference type="KEGG" id="cten:18250299"/>
<gene>
    <name evidence="11" type="ORF">CANTEDRAFT_93544</name>
</gene>
<keyword evidence="7" id="KW-0131">Cell cycle</keyword>
<keyword evidence="8" id="KW-0175">Coiled coil</keyword>
<evidence type="ECO:0000256" key="9">
    <source>
        <dbReference type="SAM" id="MobiDB-lite"/>
    </source>
</evidence>
<evidence type="ECO:0000256" key="6">
    <source>
        <dbReference type="ARBA" id="ARBA00023067"/>
    </source>
</evidence>
<keyword evidence="4" id="KW-0132">Cell division</keyword>
<dbReference type="Gene3D" id="1.25.10.10">
    <property type="entry name" value="Leucine-rich Repeat Variant"/>
    <property type="match status" value="1"/>
</dbReference>
<keyword evidence="6" id="KW-0226">DNA condensation</keyword>
<evidence type="ECO:0000256" key="7">
    <source>
        <dbReference type="ARBA" id="ARBA00023306"/>
    </source>
</evidence>
<dbReference type="GeneID" id="18250299"/>
<dbReference type="GO" id="GO:0007076">
    <property type="term" value="P:mitotic chromosome condensation"/>
    <property type="evidence" value="ECO:0007669"/>
    <property type="project" value="InterPro"/>
</dbReference>
<protein>
    <recommendedName>
        <fullName evidence="10">Nuclear condensin complex subunit 3 C-terminal domain-containing protein</fullName>
    </recommendedName>
</protein>
<comment type="subcellular location">
    <subcellularLocation>
        <location evidence="1">Chromosome</location>
    </subcellularLocation>
</comment>
<sequence>MAEVDTRPTLKSINGYNEIEEINMAMSHVFQEAQMTLSGHRKLVVILTNIQKKAIDLGYEEAFAYKFTKLINKILPLKKGEESGDRIIKFCSVFVANLFKIQQDKQDKLEDDDDSDEDNETTRMANYLLNHLLRGVEAKDRNVRYRIIQLIAYLVNFIGDIDAQVFTSLVHSLRKRLSDREPTVRLQAVVALSRFQHIDDEELGNSEDAKDSADLNFFNKLLIEVMQNDDSPEVRRAALLNLVKNKSTLSYLIERARDVNAINRRIVYSRILKEFGDFREIDLESRSLLVEWGLNDRDRSVKTAAIKLFNGCWFESVNKDFLQLLDNLQLHDDNENVDKLLKHLFELNLEHVRGMKFDKSYWKEFSVEKSFLLRNLFEFLNIHNYYDMIDEKFVDLIELSDILYKYLKLRKSRLTKHQTLIDNYHEFKRTVEIKDSDLQAINIEMDNLMFAADSTESQDVDNKEQVLERLKIKTQDLKQKYEQIGEERRLIMESNRAVTEEYADFRDEYNELEFIIENLLKISKDYDYADELGRRSMLQIIRTCLTNDRLSDKLADITLKVLKVLSTSERDFISMASEVITDIRDSVLDEHDETFHSAISGFLSDSSDSDSDSDSEPEQQEEEHDKPDARDQTSDYTNNLNRIENVFDNQNFNKSYSKSKSGSKRRKIQPKIPPRDILNQCLILTQHLLESINDPLSNNYSLESILQSLVYPAVLMDDNSATHKLGVKCLGLFMLLDKNLAIQKLYFFGRIVSMTAFDEEFKIIATKVIIDVLSTYGISVLDAGSNDNSTHDEFDFATVRYVDSLSINKLFIKSLRNYKMPDLQAVTAEGLCKLCLADILEGFGDNVFESEEDKEAYFEDILEVLVLSYFDAKNYYNNKLRQVLSFCIPVYAFSHIKHQIKLSKISGNVVFKFSKRQRTYEELYKDNDAALGLLSSMTVTSVIQQLIHWCDPHNLVNKENTIDVTTVESPIWQVITFLEAIEQDTNKAVKKAIISNLGKITITEHLSHRLLRRLCEAIEDTLKVFDDRSEDVEFQFDSLTTKSFHKFNEHVREVQQNAQSAVEVMDVDGEEKQDSDTEGLKDANERNEDDASAGPWDPASKQAELEGIDEFLDAEDQVSYDI</sequence>
<proteinExistence type="inferred from homology"/>
<feature type="compositionally biased region" description="Acidic residues" evidence="9">
    <location>
        <begin position="1106"/>
        <end position="1122"/>
    </location>
</feature>
<dbReference type="GO" id="GO:0000796">
    <property type="term" value="C:condensin complex"/>
    <property type="evidence" value="ECO:0007669"/>
    <property type="project" value="InterPro"/>
</dbReference>
<keyword evidence="12" id="KW-1185">Reference proteome</keyword>
<evidence type="ECO:0000259" key="10">
    <source>
        <dbReference type="Pfam" id="PF12719"/>
    </source>
</evidence>
<dbReference type="Proteomes" id="UP000000707">
    <property type="component" value="Unassembled WGS sequence"/>
</dbReference>
<dbReference type="EMBL" id="GL996521">
    <property type="protein sequence ID" value="EGV64034.1"/>
    <property type="molecule type" value="Genomic_DNA"/>
</dbReference>
<feature type="compositionally biased region" description="Basic and acidic residues" evidence="9">
    <location>
        <begin position="623"/>
        <end position="633"/>
    </location>
</feature>
<dbReference type="OrthoDB" id="27187at2759"/>
<evidence type="ECO:0000256" key="2">
    <source>
        <dbReference type="ARBA" id="ARBA00006533"/>
    </source>
</evidence>
<dbReference type="GO" id="GO:0051301">
    <property type="term" value="P:cell division"/>
    <property type="evidence" value="ECO:0007669"/>
    <property type="project" value="UniProtKB-KW"/>
</dbReference>
<evidence type="ECO:0000256" key="5">
    <source>
        <dbReference type="ARBA" id="ARBA00022776"/>
    </source>
</evidence>
<dbReference type="PANTHER" id="PTHR14418">
    <property type="entry name" value="CONDENSIN COMPLEX SUBUNIT 3-RELATED"/>
    <property type="match status" value="1"/>
</dbReference>
<dbReference type="Pfam" id="PF12719">
    <property type="entry name" value="Cnd3"/>
    <property type="match status" value="1"/>
</dbReference>
<feature type="coiled-coil region" evidence="8">
    <location>
        <begin position="460"/>
        <end position="487"/>
    </location>
</feature>
<keyword evidence="3" id="KW-0158">Chromosome</keyword>
<dbReference type="GO" id="GO:0000793">
    <property type="term" value="C:condensed chromosome"/>
    <property type="evidence" value="ECO:0007669"/>
    <property type="project" value="TreeGrafter"/>
</dbReference>
<evidence type="ECO:0000256" key="4">
    <source>
        <dbReference type="ARBA" id="ARBA00022618"/>
    </source>
</evidence>
<evidence type="ECO:0000313" key="12">
    <source>
        <dbReference type="Proteomes" id="UP000000707"/>
    </source>
</evidence>
<evidence type="ECO:0000313" key="11">
    <source>
        <dbReference type="EMBL" id="EGV64034.1"/>
    </source>
</evidence>
<dbReference type="eggNOG" id="KOG2025">
    <property type="taxonomic scope" value="Eukaryota"/>
</dbReference>
<name>G3B517_CANTC</name>
<dbReference type="PANTHER" id="PTHR14418:SF5">
    <property type="entry name" value="CONDENSIN COMPLEX SUBUNIT 3"/>
    <property type="match status" value="1"/>
</dbReference>
<dbReference type="SUPFAM" id="SSF48371">
    <property type="entry name" value="ARM repeat"/>
    <property type="match status" value="1"/>
</dbReference>